<sequence>MNLLNSYKLIYYIFILLFQVRSKYSKAINLLSSSQSDVQVLEVDLAKSVHCVDFEKKAILQCKPRHVLIVHAAQWSDASCSEKTQFEAKQLTDKKFHFFDRTETLKQLCDGLSYCFLKPSKTRNSEQSNTFLGDPLYYHTLKNTTNSYSLTVSVSCLNRELTVRGRKVTDTIVNKDKSIQFGCNEDEQIHLSVTRVDGYKQDGPNRSLTFFNFGPELFSCNLKQKCTVTTEQLKKCESEKGMAFGTGLLVYYCRKPLRFSFCDHVKVAGTGSSTVDKFVLYAEQDSQVKVKAPIFTVLSTESAVWSTYDKLTDNEVKKDRKELLKFLCDDRNYCAFTPKRSAAGPHESSFEEVHFGGILNETKPLVLLVTFFTKPLKHLNSLTEKGVKSVKVNLGEKLSLQCGAQEEGTLHVLSAVAGPKGQTDVDDQSDSVKFKDLTKVMYKICYRRRTCEWNMNPQRLHEVVDPGTVQRSALEVASALQMNAQLETTRETTQVNTPLHSALAEQEITVKYMCKKYTHDPSLVDMPGQKTAFLEMSQGEAHTLVDKEQAETVQLTKSTKLFINLEVFGNFKVQVGDFFEIDVPEGTTNTVDAFFVNNKQSKLTKNLARKSTRYVFYLGFAEDNALDFSLDASDGVNSEKMTGKVTAASPLQYPISLKDVVKAKGSIVGMRVYLVKHNVN</sequence>
<name>A0A3B0MG43_THEAN</name>
<organism evidence="1">
    <name type="scientific">Theileria annulata</name>
    <dbReference type="NCBI Taxonomy" id="5874"/>
    <lineage>
        <taxon>Eukaryota</taxon>
        <taxon>Sar</taxon>
        <taxon>Alveolata</taxon>
        <taxon>Apicomplexa</taxon>
        <taxon>Aconoidasida</taxon>
        <taxon>Piroplasmida</taxon>
        <taxon>Theileriidae</taxon>
        <taxon>Theileria</taxon>
    </lineage>
</organism>
<proteinExistence type="predicted"/>
<evidence type="ECO:0000313" key="1">
    <source>
        <dbReference type="EMBL" id="SVP88453.1"/>
    </source>
</evidence>
<protein>
    <submittedName>
        <fullName evidence="1">Uncharacterized protein</fullName>
    </submittedName>
</protein>
<dbReference type="VEuPathDB" id="PiroplasmaDB:TA21505"/>
<dbReference type="EMBL" id="UIVT01000001">
    <property type="protein sequence ID" value="SVP88453.1"/>
    <property type="molecule type" value="Genomic_DNA"/>
</dbReference>
<dbReference type="EMBL" id="UIVS01000001">
    <property type="protein sequence ID" value="SVP89615.1"/>
    <property type="molecule type" value="Genomic_DNA"/>
</dbReference>
<reference evidence="1" key="1">
    <citation type="submission" date="2018-07" db="EMBL/GenBank/DDBJ databases">
        <authorList>
            <person name="Quirk P.G."/>
            <person name="Krulwich T.A."/>
        </authorList>
    </citation>
    <scope>NUCLEOTIDE SEQUENCE</scope>
    <source>
        <strain evidence="1">Anand</strain>
    </source>
</reference>
<accession>A0A3B0MG43</accession>
<gene>
    <name evidence="1" type="ORF">TAT_000031700</name>
    <name evidence="2" type="ORF">TAV_000031200</name>
</gene>
<evidence type="ECO:0000313" key="2">
    <source>
        <dbReference type="EMBL" id="SVP89615.1"/>
    </source>
</evidence>
<dbReference type="AlphaFoldDB" id="A0A3B0MG43"/>